<evidence type="ECO:0000256" key="5">
    <source>
        <dbReference type="ARBA" id="ARBA00022723"/>
    </source>
</evidence>
<keyword evidence="7 10" id="KW-0460">Magnesium</keyword>
<evidence type="ECO:0000256" key="11">
    <source>
        <dbReference type="PIRSR" id="PIRSR006268-2"/>
    </source>
</evidence>
<dbReference type="PANTHER" id="PTHR30040">
    <property type="entry name" value="THIAMINE BIOSYNTHESIS LIPOPROTEIN APBE"/>
    <property type="match status" value="1"/>
</dbReference>
<dbReference type="PANTHER" id="PTHR30040:SF2">
    <property type="entry name" value="FAD:PROTEIN FMN TRANSFERASE"/>
    <property type="match status" value="1"/>
</dbReference>
<evidence type="ECO:0000256" key="3">
    <source>
        <dbReference type="ARBA" id="ARBA00022630"/>
    </source>
</evidence>
<comment type="caution">
    <text evidence="12">The sequence shown here is derived from an EMBL/GenBank/DDBJ whole genome shotgun (WGS) entry which is preliminary data.</text>
</comment>
<evidence type="ECO:0000256" key="9">
    <source>
        <dbReference type="ARBA" id="ARBA00048540"/>
    </source>
</evidence>
<protein>
    <recommendedName>
        <fullName evidence="2 10">FAD:protein FMN transferase</fullName>
        <ecNumber evidence="1 10">2.7.1.180</ecNumber>
    </recommendedName>
    <alternativeName>
        <fullName evidence="8 10">Flavin transferase</fullName>
    </alternativeName>
</protein>
<dbReference type="Gene3D" id="3.10.520.10">
    <property type="entry name" value="ApbE-like domains"/>
    <property type="match status" value="1"/>
</dbReference>
<keyword evidence="13" id="KW-1185">Reference proteome</keyword>
<feature type="binding site" evidence="11">
    <location>
        <position position="150"/>
    </location>
    <ligand>
        <name>Mg(2+)</name>
        <dbReference type="ChEBI" id="CHEBI:18420"/>
    </ligand>
</feature>
<accession>A0A917NYZ5</accession>
<dbReference type="InterPro" id="IPR003374">
    <property type="entry name" value="ApbE-like_sf"/>
</dbReference>
<name>A0A917NYZ5_9PROT</name>
<evidence type="ECO:0000256" key="7">
    <source>
        <dbReference type="ARBA" id="ARBA00022842"/>
    </source>
</evidence>
<evidence type="ECO:0000256" key="1">
    <source>
        <dbReference type="ARBA" id="ARBA00011955"/>
    </source>
</evidence>
<sequence>MPILALKGETMGTSWSVRCAAGADGDGLRAEIERCLDRVNAEMSGWRAGSYLCRFNRLPAGGSLRLPTGFRSVLEAALATAKATAGAFDPTVGPLVDLWGFGATPTIHEGPPPSTGIAAALRRVGWRQLEFDSADGGLHQPGGVALDLSGIAKGYAVDLVARALEAAGVNSYLIEVGGELRGCGVKPDGAPWWVALESPVAKSAPAYLVALHDLAIATSGDYRRYFRHGGIQYGHTLDPRSGWPIPPCIAAVTVLHRHCMQADALATALAVLGLPAGLEHATRHGIAALIVSRDGAGGCTDHLSPALAAMLG</sequence>
<dbReference type="SUPFAM" id="SSF143631">
    <property type="entry name" value="ApbE-like"/>
    <property type="match status" value="1"/>
</dbReference>
<dbReference type="InterPro" id="IPR024932">
    <property type="entry name" value="ApbE"/>
</dbReference>
<dbReference type="EC" id="2.7.1.180" evidence="1 10"/>
<evidence type="ECO:0000256" key="10">
    <source>
        <dbReference type="PIRNR" id="PIRNR006268"/>
    </source>
</evidence>
<comment type="catalytic activity">
    <reaction evidence="9 10">
        <text>L-threonyl-[protein] + FAD = FMN-L-threonyl-[protein] + AMP + H(+)</text>
        <dbReference type="Rhea" id="RHEA:36847"/>
        <dbReference type="Rhea" id="RHEA-COMP:11060"/>
        <dbReference type="Rhea" id="RHEA-COMP:11061"/>
        <dbReference type="ChEBI" id="CHEBI:15378"/>
        <dbReference type="ChEBI" id="CHEBI:30013"/>
        <dbReference type="ChEBI" id="CHEBI:57692"/>
        <dbReference type="ChEBI" id="CHEBI:74257"/>
        <dbReference type="ChEBI" id="CHEBI:456215"/>
        <dbReference type="EC" id="2.7.1.180"/>
    </reaction>
</comment>
<reference evidence="12" key="1">
    <citation type="journal article" date="2014" name="Int. J. Syst. Evol. Microbiol.">
        <title>Complete genome sequence of Corynebacterium casei LMG S-19264T (=DSM 44701T), isolated from a smear-ripened cheese.</title>
        <authorList>
            <consortium name="US DOE Joint Genome Institute (JGI-PGF)"/>
            <person name="Walter F."/>
            <person name="Albersmeier A."/>
            <person name="Kalinowski J."/>
            <person name="Ruckert C."/>
        </authorList>
    </citation>
    <scope>NUCLEOTIDE SEQUENCE</scope>
    <source>
        <strain evidence="12">CGMCC 1.3617</strain>
    </source>
</reference>
<dbReference type="GO" id="GO:0046872">
    <property type="term" value="F:metal ion binding"/>
    <property type="evidence" value="ECO:0007669"/>
    <property type="project" value="UniProtKB-UniRule"/>
</dbReference>
<reference evidence="12" key="2">
    <citation type="submission" date="2020-09" db="EMBL/GenBank/DDBJ databases">
        <authorList>
            <person name="Sun Q."/>
            <person name="Zhou Y."/>
        </authorList>
    </citation>
    <scope>NUCLEOTIDE SEQUENCE</scope>
    <source>
        <strain evidence="12">CGMCC 1.3617</strain>
    </source>
</reference>
<dbReference type="Pfam" id="PF02424">
    <property type="entry name" value="ApbE"/>
    <property type="match status" value="1"/>
</dbReference>
<comment type="cofactor">
    <cofactor evidence="11">
        <name>Mg(2+)</name>
        <dbReference type="ChEBI" id="CHEBI:18420"/>
    </cofactor>
    <cofactor evidence="11">
        <name>Mn(2+)</name>
        <dbReference type="ChEBI" id="CHEBI:29035"/>
    </cofactor>
    <text evidence="11">Magnesium. Can also use manganese.</text>
</comment>
<comment type="similarity">
    <text evidence="10">Belongs to the ApbE family.</text>
</comment>
<dbReference type="PIRSF" id="PIRSF006268">
    <property type="entry name" value="ApbE"/>
    <property type="match status" value="1"/>
</dbReference>
<evidence type="ECO:0000313" key="12">
    <source>
        <dbReference type="EMBL" id="GGJ42234.1"/>
    </source>
</evidence>
<evidence type="ECO:0000256" key="6">
    <source>
        <dbReference type="ARBA" id="ARBA00022827"/>
    </source>
</evidence>
<dbReference type="GO" id="GO:0016740">
    <property type="term" value="F:transferase activity"/>
    <property type="evidence" value="ECO:0007669"/>
    <property type="project" value="UniProtKB-UniRule"/>
</dbReference>
<dbReference type="AlphaFoldDB" id="A0A917NYZ5"/>
<evidence type="ECO:0000313" key="13">
    <source>
        <dbReference type="Proteomes" id="UP000661507"/>
    </source>
</evidence>
<keyword evidence="6 10" id="KW-0274">FAD</keyword>
<keyword evidence="4 10" id="KW-0808">Transferase</keyword>
<feature type="binding site" evidence="11">
    <location>
        <position position="267"/>
    </location>
    <ligand>
        <name>Mg(2+)</name>
        <dbReference type="ChEBI" id="CHEBI:18420"/>
    </ligand>
</feature>
<dbReference type="EMBL" id="BMKW01000022">
    <property type="protein sequence ID" value="GGJ42234.1"/>
    <property type="molecule type" value="Genomic_DNA"/>
</dbReference>
<dbReference type="Proteomes" id="UP000661507">
    <property type="component" value="Unassembled WGS sequence"/>
</dbReference>
<keyword evidence="5 10" id="KW-0479">Metal-binding</keyword>
<keyword evidence="3 10" id="KW-0285">Flavoprotein</keyword>
<dbReference type="RefSeq" id="WP_229681657.1">
    <property type="nucleotide sequence ID" value="NZ_BMKW01000022.1"/>
</dbReference>
<proteinExistence type="inferred from homology"/>
<evidence type="ECO:0000256" key="2">
    <source>
        <dbReference type="ARBA" id="ARBA00016337"/>
    </source>
</evidence>
<organism evidence="12 13">
    <name type="scientific">Neoroseomonas lacus</name>
    <dbReference type="NCBI Taxonomy" id="287609"/>
    <lineage>
        <taxon>Bacteria</taxon>
        <taxon>Pseudomonadati</taxon>
        <taxon>Pseudomonadota</taxon>
        <taxon>Alphaproteobacteria</taxon>
        <taxon>Acetobacterales</taxon>
        <taxon>Acetobacteraceae</taxon>
        <taxon>Neoroseomonas</taxon>
    </lineage>
</organism>
<evidence type="ECO:0000256" key="8">
    <source>
        <dbReference type="ARBA" id="ARBA00031306"/>
    </source>
</evidence>
<feature type="binding site" evidence="11">
    <location>
        <position position="263"/>
    </location>
    <ligand>
        <name>Mg(2+)</name>
        <dbReference type="ChEBI" id="CHEBI:18420"/>
    </ligand>
</feature>
<gene>
    <name evidence="12" type="ORF">GCM10011320_57320</name>
</gene>
<evidence type="ECO:0000256" key="4">
    <source>
        <dbReference type="ARBA" id="ARBA00022679"/>
    </source>
</evidence>